<protein>
    <submittedName>
        <fullName evidence="1">Nitrogen fixation protein FixH</fullName>
    </submittedName>
</protein>
<name>A0A1Y6FA01_9SPHN</name>
<dbReference type="EMBL" id="FXWG01000002">
    <property type="protein sequence ID" value="SMQ69592.1"/>
    <property type="molecule type" value="Genomic_DNA"/>
</dbReference>
<dbReference type="AlphaFoldDB" id="A0A1Y6FA01"/>
<proteinExistence type="predicted"/>
<dbReference type="RefSeq" id="WP_234990012.1">
    <property type="nucleotide sequence ID" value="NZ_FXWG01000002.1"/>
</dbReference>
<dbReference type="InterPro" id="IPR008620">
    <property type="entry name" value="FixH"/>
</dbReference>
<accession>A0A1Y6FA01</accession>
<sequence>MRREFTGRDMAKILVAGFGVVVAVNFGMATIAARSFSGTVVDNSYIASQKFNGWLEESRRSEELGWSARIERDGAGFLTVPTGNVPAGATVSAELRRPIGERDTQTVAFSRMGENLFRSDAPVDEGRWIARLTIASGELIWSSEAPLE</sequence>
<gene>
    <name evidence="1" type="ORF">SAMN06297468_1777</name>
</gene>
<keyword evidence="2" id="KW-1185">Reference proteome</keyword>
<reference evidence="2" key="1">
    <citation type="submission" date="2017-04" db="EMBL/GenBank/DDBJ databases">
        <authorList>
            <person name="Varghese N."/>
            <person name="Submissions S."/>
        </authorList>
    </citation>
    <scope>NUCLEOTIDE SEQUENCE [LARGE SCALE GENOMIC DNA]</scope>
</reference>
<evidence type="ECO:0000313" key="1">
    <source>
        <dbReference type="EMBL" id="SMQ69592.1"/>
    </source>
</evidence>
<dbReference type="Proteomes" id="UP000194420">
    <property type="component" value="Unassembled WGS sequence"/>
</dbReference>
<evidence type="ECO:0000313" key="2">
    <source>
        <dbReference type="Proteomes" id="UP000194420"/>
    </source>
</evidence>
<dbReference type="Pfam" id="PF05751">
    <property type="entry name" value="FixH"/>
    <property type="match status" value="1"/>
</dbReference>
<organism evidence="1 2">
    <name type="scientific">Altererythrobacter xiamenensis</name>
    <dbReference type="NCBI Taxonomy" id="1316679"/>
    <lineage>
        <taxon>Bacteria</taxon>
        <taxon>Pseudomonadati</taxon>
        <taxon>Pseudomonadota</taxon>
        <taxon>Alphaproteobacteria</taxon>
        <taxon>Sphingomonadales</taxon>
        <taxon>Erythrobacteraceae</taxon>
        <taxon>Altererythrobacter</taxon>
    </lineage>
</organism>